<protein>
    <submittedName>
        <fullName evidence="1">Uncharacterized protein</fullName>
    </submittedName>
</protein>
<dbReference type="Proteomes" id="UP000518829">
    <property type="component" value="Unassembled WGS sequence"/>
</dbReference>
<proteinExistence type="predicted"/>
<dbReference type="RefSeq" id="WP_185318582.1">
    <property type="nucleotide sequence ID" value="NZ_JAARPH010000001.1"/>
</dbReference>
<evidence type="ECO:0000313" key="2">
    <source>
        <dbReference type="Proteomes" id="UP000518829"/>
    </source>
</evidence>
<accession>A0ABR6SJT0</accession>
<keyword evidence="2" id="KW-1185">Reference proteome</keyword>
<reference evidence="1 2" key="1">
    <citation type="submission" date="2020-03" db="EMBL/GenBank/DDBJ databases">
        <title>Soil Listeria distribution.</title>
        <authorList>
            <person name="Liao J."/>
            <person name="Wiedmann M."/>
        </authorList>
    </citation>
    <scope>NUCLEOTIDE SEQUENCE [LARGE SCALE GENOMIC DNA]</scope>
    <source>
        <strain evidence="1 2">FSL L7-1699</strain>
    </source>
</reference>
<comment type="caution">
    <text evidence="1">The sequence shown here is derived from an EMBL/GenBank/DDBJ whole genome shotgun (WGS) entry which is preliminary data.</text>
</comment>
<dbReference type="InterPro" id="IPR032675">
    <property type="entry name" value="LRR_dom_sf"/>
</dbReference>
<gene>
    <name evidence="1" type="ORF">HB839_02510</name>
</gene>
<evidence type="ECO:0000313" key="1">
    <source>
        <dbReference type="EMBL" id="MBC1374396.1"/>
    </source>
</evidence>
<dbReference type="Gene3D" id="3.80.10.10">
    <property type="entry name" value="Ribonuclease Inhibitor"/>
    <property type="match status" value="1"/>
</dbReference>
<dbReference type="EMBL" id="JAARPH010000001">
    <property type="protein sequence ID" value="MBC1374396.1"/>
    <property type="molecule type" value="Genomic_DNA"/>
</dbReference>
<name>A0ABR6SJT0_9LIST</name>
<organism evidence="1 2">
    <name type="scientific">Listeria farberi</name>
    <dbReference type="NCBI Taxonomy" id="2713500"/>
    <lineage>
        <taxon>Bacteria</taxon>
        <taxon>Bacillati</taxon>
        <taxon>Bacillota</taxon>
        <taxon>Bacilli</taxon>
        <taxon>Bacillales</taxon>
        <taxon>Listeriaceae</taxon>
        <taxon>Listeria</taxon>
    </lineage>
</organism>
<sequence length="119" mass="14266">MKTIALLLVRWKTSKIFDISEINELEKLSSLYIEKCKRLLNFDFLKRNNSMEELFISELDSLSFIPTMKKLKTISFWNVKDGNLEPLLNSLTLKNIYFYPNRKFYDYKLQDILSRLTLQ</sequence>